<gene>
    <name evidence="2" type="ORF">QWZ14_03095</name>
</gene>
<evidence type="ECO:0000313" key="3">
    <source>
        <dbReference type="Proteomes" id="UP001529369"/>
    </source>
</evidence>
<evidence type="ECO:0000256" key="1">
    <source>
        <dbReference type="SAM" id="Coils"/>
    </source>
</evidence>
<organism evidence="2 3">
    <name type="scientific">Paeniroseomonas aquatica</name>
    <dbReference type="NCBI Taxonomy" id="373043"/>
    <lineage>
        <taxon>Bacteria</taxon>
        <taxon>Pseudomonadati</taxon>
        <taxon>Pseudomonadota</taxon>
        <taxon>Alphaproteobacteria</taxon>
        <taxon>Acetobacterales</taxon>
        <taxon>Acetobacteraceae</taxon>
        <taxon>Paeniroseomonas</taxon>
    </lineage>
</organism>
<protein>
    <recommendedName>
        <fullName evidence="4">KfrA N-terminal DNA-binding domain-containing protein</fullName>
    </recommendedName>
</protein>
<keyword evidence="1" id="KW-0175">Coiled coil</keyword>
<dbReference type="RefSeq" id="WP_290315103.1">
    <property type="nucleotide sequence ID" value="NZ_JAUFPN010000027.1"/>
</dbReference>
<comment type="caution">
    <text evidence="2">The sequence shown here is derived from an EMBL/GenBank/DDBJ whole genome shotgun (WGS) entry which is preliminary data.</text>
</comment>
<keyword evidence="3" id="KW-1185">Reference proteome</keyword>
<reference evidence="3" key="1">
    <citation type="journal article" date="2019" name="Int. J. Syst. Evol. Microbiol.">
        <title>The Global Catalogue of Microorganisms (GCM) 10K type strain sequencing project: providing services to taxonomists for standard genome sequencing and annotation.</title>
        <authorList>
            <consortium name="The Broad Institute Genomics Platform"/>
            <consortium name="The Broad Institute Genome Sequencing Center for Infectious Disease"/>
            <person name="Wu L."/>
            <person name="Ma J."/>
        </authorList>
    </citation>
    <scope>NUCLEOTIDE SEQUENCE [LARGE SCALE GENOMIC DNA]</scope>
    <source>
        <strain evidence="3">CECT 7131</strain>
    </source>
</reference>
<evidence type="ECO:0008006" key="4">
    <source>
        <dbReference type="Google" id="ProtNLM"/>
    </source>
</evidence>
<dbReference type="Proteomes" id="UP001529369">
    <property type="component" value="Unassembled WGS sequence"/>
</dbReference>
<proteinExistence type="predicted"/>
<evidence type="ECO:0000313" key="2">
    <source>
        <dbReference type="EMBL" id="MDN3563361.1"/>
    </source>
</evidence>
<name>A0ABT8A0X8_9PROT</name>
<sequence>MSEQTAPKAAKLSPEEAKLEAQRIAAEQKALGRVRVAGWVPRPLAKEAEALLAALLEAGREATPPAAAPREDPAAAARWQQAQQALEAVRADATEAAAALDGARGGDAEAGAALEAARAEAARLRQEAAAAAQSLAESERHRSRAEGHLAEALATLRQLQPLSTRLKQPGLRTALARRLLG</sequence>
<feature type="coiled-coil region" evidence="1">
    <location>
        <begin position="107"/>
        <end position="141"/>
    </location>
</feature>
<accession>A0ABT8A0X8</accession>
<dbReference type="EMBL" id="JAUFPN010000027">
    <property type="protein sequence ID" value="MDN3563361.1"/>
    <property type="molecule type" value="Genomic_DNA"/>
</dbReference>